<name>A0A2T5VCR9_9HYPH</name>
<comment type="caution">
    <text evidence="1">The sequence shown here is derived from an EMBL/GenBank/DDBJ whole genome shotgun (WGS) entry which is preliminary data.</text>
</comment>
<protein>
    <submittedName>
        <fullName evidence="1">Phosphoglycolate phosphatase</fullName>
    </submittedName>
</protein>
<keyword evidence="2" id="KW-1185">Reference proteome</keyword>
<dbReference type="SUPFAM" id="SSF56784">
    <property type="entry name" value="HAD-like"/>
    <property type="match status" value="1"/>
</dbReference>
<evidence type="ECO:0000313" key="2">
    <source>
        <dbReference type="Proteomes" id="UP000244081"/>
    </source>
</evidence>
<dbReference type="InterPro" id="IPR006439">
    <property type="entry name" value="HAD-SF_hydro_IA"/>
</dbReference>
<proteinExistence type="predicted"/>
<dbReference type="SFLD" id="SFLDS00003">
    <property type="entry name" value="Haloacid_Dehalogenase"/>
    <property type="match status" value="1"/>
</dbReference>
<dbReference type="InterPro" id="IPR036412">
    <property type="entry name" value="HAD-like_sf"/>
</dbReference>
<dbReference type="NCBIfam" id="TIGR01549">
    <property type="entry name" value="HAD-SF-IA-v1"/>
    <property type="match status" value="1"/>
</dbReference>
<dbReference type="Gene3D" id="1.10.150.240">
    <property type="entry name" value="Putative phosphatase, domain 2"/>
    <property type="match status" value="1"/>
</dbReference>
<dbReference type="EMBL" id="QAYG01000002">
    <property type="protein sequence ID" value="PTW61534.1"/>
    <property type="molecule type" value="Genomic_DNA"/>
</dbReference>
<sequence length="236" mass="25538">MERNRYTRPMYLILFDCDGTLIDSQDTIVSGMEAAFSAVGLAPPPRAACLGIVGLSLEIAIDRLVGDAERHLVQEMADAYRASKIAERKAGGGQDPLYPGARAAIEMLHARDDVLLGVATGKAYRGVEHMVQVHDLHGRFVSVQTADRAPSKPHPGMILQAMEETGVRPQNTVMIGDTSYDMEMAKNAGVTGLGVSWGYHDRPLLTQAGAAVILEDFADLVPELGRRFGWHAEEVA</sequence>
<dbReference type="InterPro" id="IPR023198">
    <property type="entry name" value="PGP-like_dom2"/>
</dbReference>
<dbReference type="PANTHER" id="PTHR43434:SF24">
    <property type="entry name" value="HYDROLASE-RELATED"/>
    <property type="match status" value="1"/>
</dbReference>
<reference evidence="1 2" key="1">
    <citation type="submission" date="2018-04" db="EMBL/GenBank/DDBJ databases">
        <title>Genomic Encyclopedia of Archaeal and Bacterial Type Strains, Phase II (KMG-II): from individual species to whole genera.</title>
        <authorList>
            <person name="Goeker M."/>
        </authorList>
    </citation>
    <scope>NUCLEOTIDE SEQUENCE [LARGE SCALE GENOMIC DNA]</scope>
    <source>
        <strain evidence="1 2">DSM 23382</strain>
    </source>
</reference>
<organism evidence="1 2">
    <name type="scientific">Breoghania corrubedonensis</name>
    <dbReference type="NCBI Taxonomy" id="665038"/>
    <lineage>
        <taxon>Bacteria</taxon>
        <taxon>Pseudomonadati</taxon>
        <taxon>Pseudomonadota</taxon>
        <taxon>Alphaproteobacteria</taxon>
        <taxon>Hyphomicrobiales</taxon>
        <taxon>Stappiaceae</taxon>
        <taxon>Breoghania</taxon>
    </lineage>
</organism>
<dbReference type="Proteomes" id="UP000244081">
    <property type="component" value="Unassembled WGS sequence"/>
</dbReference>
<dbReference type="Gene3D" id="3.40.50.1000">
    <property type="entry name" value="HAD superfamily/HAD-like"/>
    <property type="match status" value="1"/>
</dbReference>
<dbReference type="GO" id="GO:0008967">
    <property type="term" value="F:phosphoglycolate phosphatase activity"/>
    <property type="evidence" value="ECO:0007669"/>
    <property type="project" value="TreeGrafter"/>
</dbReference>
<dbReference type="InterPro" id="IPR023214">
    <property type="entry name" value="HAD_sf"/>
</dbReference>
<accession>A0A2T5VCR9</accession>
<evidence type="ECO:0000313" key="1">
    <source>
        <dbReference type="EMBL" id="PTW61534.1"/>
    </source>
</evidence>
<dbReference type="Pfam" id="PF13419">
    <property type="entry name" value="HAD_2"/>
    <property type="match status" value="1"/>
</dbReference>
<dbReference type="GO" id="GO:0006281">
    <property type="term" value="P:DNA repair"/>
    <property type="evidence" value="ECO:0007669"/>
    <property type="project" value="TreeGrafter"/>
</dbReference>
<dbReference type="InterPro" id="IPR041492">
    <property type="entry name" value="HAD_2"/>
</dbReference>
<dbReference type="SFLD" id="SFLDG01129">
    <property type="entry name" value="C1.5:_HAD__Beta-PGM__Phosphata"/>
    <property type="match status" value="1"/>
</dbReference>
<dbReference type="AlphaFoldDB" id="A0A2T5VCR9"/>
<gene>
    <name evidence="1" type="ORF">C8N35_102245</name>
</gene>
<dbReference type="GO" id="GO:0005829">
    <property type="term" value="C:cytosol"/>
    <property type="evidence" value="ECO:0007669"/>
    <property type="project" value="TreeGrafter"/>
</dbReference>
<dbReference type="PANTHER" id="PTHR43434">
    <property type="entry name" value="PHOSPHOGLYCOLATE PHOSPHATASE"/>
    <property type="match status" value="1"/>
</dbReference>
<dbReference type="NCBIfam" id="TIGR01509">
    <property type="entry name" value="HAD-SF-IA-v3"/>
    <property type="match status" value="1"/>
</dbReference>
<dbReference type="InterPro" id="IPR050155">
    <property type="entry name" value="HAD-like_hydrolase_sf"/>
</dbReference>